<feature type="coiled-coil region" evidence="1">
    <location>
        <begin position="53"/>
        <end position="87"/>
    </location>
</feature>
<keyword evidence="4" id="KW-1185">Reference proteome</keyword>
<reference evidence="3" key="1">
    <citation type="submission" date="2021-01" db="EMBL/GenBank/DDBJ databases">
        <title>Adiantum capillus-veneris genome.</title>
        <authorList>
            <person name="Fang Y."/>
            <person name="Liao Q."/>
        </authorList>
    </citation>
    <scope>NUCLEOTIDE SEQUENCE</scope>
    <source>
        <strain evidence="3">H3</strain>
        <tissue evidence="3">Leaf</tissue>
    </source>
</reference>
<feature type="transmembrane region" description="Helical" evidence="2">
    <location>
        <begin position="165"/>
        <end position="183"/>
    </location>
</feature>
<dbReference type="OrthoDB" id="2017163at2759"/>
<comment type="caution">
    <text evidence="3">The sequence shown here is derived from an EMBL/GenBank/DDBJ whole genome shotgun (WGS) entry which is preliminary data.</text>
</comment>
<organism evidence="3 4">
    <name type="scientific">Adiantum capillus-veneris</name>
    <name type="common">Maidenhair fern</name>
    <dbReference type="NCBI Taxonomy" id="13818"/>
    <lineage>
        <taxon>Eukaryota</taxon>
        <taxon>Viridiplantae</taxon>
        <taxon>Streptophyta</taxon>
        <taxon>Embryophyta</taxon>
        <taxon>Tracheophyta</taxon>
        <taxon>Polypodiopsida</taxon>
        <taxon>Polypodiidae</taxon>
        <taxon>Polypodiales</taxon>
        <taxon>Pteridineae</taxon>
        <taxon>Pteridaceae</taxon>
        <taxon>Vittarioideae</taxon>
        <taxon>Adiantum</taxon>
    </lineage>
</organism>
<keyword evidence="2" id="KW-1133">Transmembrane helix</keyword>
<keyword evidence="2" id="KW-0812">Transmembrane</keyword>
<gene>
    <name evidence="3" type="ORF">GOP47_0011811</name>
</gene>
<sequence length="339" mass="37234">MASYHVLHPGVPHSAFSSTLSCASLQPVRCGRGMLAFSYRAQQQQPSETPSVSTRVDEEKEQLAAKLAAAEAEAESLKKELAARRSARDVDLARLKPATPEKRIDGMGFRETLFTGTGKESDGEPNSWGLLEAELFLSKGAPTEGSSLGGSALEDNSDEIVKRRLFIGLGITVVAVGLSFLKLPQGFVKPSKPLFFYLGPIVRLREKLKLIEDSSSDVESVRQRLQQALDPTDVSKDTFLSATGWLEGADADKAVSLTFTIFDYLNQADYNKYFEALGKPSTEQRLEFLRFSLKALQAARENIDLFLSIMPVEALQAATNNLKLVDKPILRQYLDSGLE</sequence>
<evidence type="ECO:0000256" key="1">
    <source>
        <dbReference type="SAM" id="Coils"/>
    </source>
</evidence>
<dbReference type="EMBL" id="JABFUD020000011">
    <property type="protein sequence ID" value="KAI5073798.1"/>
    <property type="molecule type" value="Genomic_DNA"/>
</dbReference>
<accession>A0A9D4UTG5</accession>
<evidence type="ECO:0000313" key="4">
    <source>
        <dbReference type="Proteomes" id="UP000886520"/>
    </source>
</evidence>
<evidence type="ECO:0000313" key="3">
    <source>
        <dbReference type="EMBL" id="KAI5073798.1"/>
    </source>
</evidence>
<dbReference type="Proteomes" id="UP000886520">
    <property type="component" value="Chromosome 11"/>
</dbReference>
<keyword evidence="1" id="KW-0175">Coiled coil</keyword>
<evidence type="ECO:0000256" key="2">
    <source>
        <dbReference type="SAM" id="Phobius"/>
    </source>
</evidence>
<name>A0A9D4UTG5_ADICA</name>
<keyword evidence="2" id="KW-0472">Membrane</keyword>
<proteinExistence type="predicted"/>
<dbReference type="AlphaFoldDB" id="A0A9D4UTG5"/>
<protein>
    <submittedName>
        <fullName evidence="3">Uncharacterized protein</fullName>
    </submittedName>
</protein>